<dbReference type="InterPro" id="IPR000504">
    <property type="entry name" value="RRM_dom"/>
</dbReference>
<feature type="compositionally biased region" description="Polar residues" evidence="5">
    <location>
        <begin position="179"/>
        <end position="189"/>
    </location>
</feature>
<accession>A0ABM0ZMN3</accession>
<feature type="compositionally biased region" description="Low complexity" evidence="5">
    <location>
        <begin position="820"/>
        <end position="834"/>
    </location>
</feature>
<dbReference type="SMART" id="SM00360">
    <property type="entry name" value="RRM"/>
    <property type="match status" value="3"/>
</dbReference>
<evidence type="ECO:0000313" key="8">
    <source>
        <dbReference type="RefSeq" id="XP_010517900.1"/>
    </source>
</evidence>
<dbReference type="InterPro" id="IPR012921">
    <property type="entry name" value="SPOC_C"/>
</dbReference>
<feature type="region of interest" description="Disordered" evidence="5">
    <location>
        <begin position="308"/>
        <end position="417"/>
    </location>
</feature>
<dbReference type="Proteomes" id="UP000694864">
    <property type="component" value="Chromosome 6"/>
</dbReference>
<evidence type="ECO:0000256" key="5">
    <source>
        <dbReference type="SAM" id="MobiDB-lite"/>
    </source>
</evidence>
<dbReference type="PROSITE" id="PS50102">
    <property type="entry name" value="RRM"/>
    <property type="match status" value="3"/>
</dbReference>
<keyword evidence="2 4" id="KW-0694">RNA-binding</keyword>
<protein>
    <submittedName>
        <fullName evidence="8">Flowering time control protein FPA</fullName>
    </submittedName>
</protein>
<feature type="region of interest" description="Disordered" evidence="5">
    <location>
        <begin position="812"/>
        <end position="845"/>
    </location>
</feature>
<evidence type="ECO:0000259" key="6">
    <source>
        <dbReference type="PROSITE" id="PS50102"/>
    </source>
</evidence>
<dbReference type="SUPFAM" id="SSF54928">
    <property type="entry name" value="RNA-binding domain, RBD"/>
    <property type="match status" value="2"/>
</dbReference>
<dbReference type="Pfam" id="PF00076">
    <property type="entry name" value="RRM_1"/>
    <property type="match status" value="3"/>
</dbReference>
<dbReference type="CDD" id="cd00590">
    <property type="entry name" value="RRM_SF"/>
    <property type="match status" value="2"/>
</dbReference>
<feature type="region of interest" description="Disordered" evidence="5">
    <location>
        <begin position="174"/>
        <end position="199"/>
    </location>
</feature>
<feature type="domain" description="RRM" evidence="6">
    <location>
        <begin position="18"/>
        <end position="90"/>
    </location>
</feature>
<dbReference type="InterPro" id="IPR035979">
    <property type="entry name" value="RBD_domain_sf"/>
</dbReference>
<dbReference type="Pfam" id="PF07744">
    <property type="entry name" value="SPOC"/>
    <property type="match status" value="1"/>
</dbReference>
<evidence type="ECO:0000256" key="3">
    <source>
        <dbReference type="ARBA" id="ARBA00023242"/>
    </source>
</evidence>
<feature type="domain" description="RRM" evidence="6">
    <location>
        <begin position="95"/>
        <end position="166"/>
    </location>
</feature>
<proteinExistence type="predicted"/>
<feature type="compositionally biased region" description="Polar residues" evidence="5">
    <location>
        <begin position="673"/>
        <end position="695"/>
    </location>
</feature>
<dbReference type="Gene3D" id="3.30.70.330">
    <property type="match status" value="3"/>
</dbReference>
<organism evidence="7 8">
    <name type="scientific">Camelina sativa</name>
    <name type="common">False flax</name>
    <name type="synonym">Myagrum sativum</name>
    <dbReference type="NCBI Taxonomy" id="90675"/>
    <lineage>
        <taxon>Eukaryota</taxon>
        <taxon>Viridiplantae</taxon>
        <taxon>Streptophyta</taxon>
        <taxon>Embryophyta</taxon>
        <taxon>Tracheophyta</taxon>
        <taxon>Spermatophyta</taxon>
        <taxon>Magnoliopsida</taxon>
        <taxon>eudicotyledons</taxon>
        <taxon>Gunneridae</taxon>
        <taxon>Pentapetalae</taxon>
        <taxon>rosids</taxon>
        <taxon>malvids</taxon>
        <taxon>Brassicales</taxon>
        <taxon>Brassicaceae</taxon>
        <taxon>Camelineae</taxon>
        <taxon>Camelina</taxon>
    </lineage>
</organism>
<reference evidence="7" key="1">
    <citation type="journal article" date="2014" name="Nat. Commun.">
        <title>The emerging biofuel crop Camelina sativa retains a highly undifferentiated hexaploid genome structure.</title>
        <authorList>
            <person name="Kagale S."/>
            <person name="Koh C."/>
            <person name="Nixon J."/>
            <person name="Bollina V."/>
            <person name="Clarke W.E."/>
            <person name="Tuteja R."/>
            <person name="Spillane C."/>
            <person name="Robinson S.J."/>
            <person name="Links M.G."/>
            <person name="Clarke C."/>
            <person name="Higgins E.E."/>
            <person name="Huebert T."/>
            <person name="Sharpe A.G."/>
            <person name="Parkin I.A."/>
        </authorList>
    </citation>
    <scope>NUCLEOTIDE SEQUENCE [LARGE SCALE GENOMIC DNA]</scope>
    <source>
        <strain evidence="7">cv. DH55</strain>
    </source>
</reference>
<evidence type="ECO:0000313" key="7">
    <source>
        <dbReference type="Proteomes" id="UP000694864"/>
    </source>
</evidence>
<name>A0ABM0ZMN3_CAMSA</name>
<reference evidence="8" key="2">
    <citation type="submission" date="2025-08" db="UniProtKB">
        <authorList>
            <consortium name="RefSeq"/>
        </authorList>
    </citation>
    <scope>IDENTIFICATION</scope>
    <source>
        <tissue evidence="8">Leaf</tissue>
    </source>
</reference>
<comment type="subcellular location">
    <subcellularLocation>
        <location evidence="1">Nucleus</location>
    </subcellularLocation>
</comment>
<sequence>MALAMKPIRPDDSGFKSNNLWVGSLTIETTDSDLTELFGRYGDIDRITAYSSRGFAFVYYRHVEEAVAAKEALQGADLNGSQIKIEFARPAKPCKSLWVGGISPSVSKDELEEEFSKFGKIEDFRFLRERKTAFIDYYEMDDALQAKSMNGKRMGGSYLRVDFLRSQAPRKEQWAGSYDNRNGNMNQKPQYPHSYEDGKGDVQPSKVLRVVYPPTLQIDEQVLHNAMILFGEIERIKSYPSMHFSLVEFRSAEEARRAKEELQGRLYRDQRITIMYSNDELPPQQDDTSFYSGVKRSRPDMFNNDPSFVASPHSTGIPGSMRPFRGSNERSYNGSEYNDVVGKEPNWRRPSPNGTGILPSPTGSGILPSPAQGTRSNPGSWEGYDPAQLDRESKRTKRDGSVDGFTPMGVDERSYGRGSVAARPIRGHSDSDMWRGMIAKGGTPVCCARCVPIGKGIETKLPEVINCSARTGLDMLAKHYTEAIGFEIVFFLPNRQEDFASYTEFLRYLGSKNRAGVAKLDDGTTLFLVPPSDFLTDVLKVSGPERLYGVVLKLPPPAVPVAASYRHETQYNPLPYMDQARDSPANASHSLYPPRENYNMGAPEHLTAPSKPSVSEPLRIPNNAAPQAGVSLTPELLATLASFLPATSQPTAPESHQPLSGNSTVVSTVTQSNGLYNGEAPSNQSFQQYGNQYTPAGQLPPPPPPPLRYPAASNNPNYSSGMVHGNVQYQGQSVNMPQLSPLPNMPHNNYAMYTQGSSNQAVSQPMTQHYQPEASMPNQNYGLPSYQQANYHAVTTNLAHNINPSQFQAAMQPPADKANLETQSQTPQLQPLLSGVGQGTTDGEVDKNQRYQSTLQFAANLLLQIQQKQQQQSSGTPAGQGP</sequence>
<gene>
    <name evidence="8" type="primary">LOC104793271</name>
</gene>
<evidence type="ECO:0000256" key="2">
    <source>
        <dbReference type="ARBA" id="ARBA00022884"/>
    </source>
</evidence>
<evidence type="ECO:0000256" key="4">
    <source>
        <dbReference type="PROSITE-ProRule" id="PRU00176"/>
    </source>
</evidence>
<dbReference type="InterPro" id="IPR012677">
    <property type="entry name" value="Nucleotide-bd_a/b_plait_sf"/>
</dbReference>
<keyword evidence="7" id="KW-1185">Reference proteome</keyword>
<feature type="domain" description="RRM" evidence="6">
    <location>
        <begin position="209"/>
        <end position="279"/>
    </location>
</feature>
<dbReference type="GeneID" id="104793271"/>
<feature type="region of interest" description="Disordered" evidence="5">
    <location>
        <begin position="576"/>
        <end position="626"/>
    </location>
</feature>
<keyword evidence="3" id="KW-0539">Nucleus</keyword>
<feature type="region of interest" description="Disordered" evidence="5">
    <location>
        <begin position="673"/>
        <end position="705"/>
    </location>
</feature>
<dbReference type="PANTHER" id="PTHR23189">
    <property type="entry name" value="RNA RECOGNITION MOTIF-CONTAINING"/>
    <property type="match status" value="1"/>
</dbReference>
<feature type="compositionally biased region" description="Basic and acidic residues" evidence="5">
    <location>
        <begin position="388"/>
        <end position="401"/>
    </location>
</feature>
<evidence type="ECO:0000256" key="1">
    <source>
        <dbReference type="ARBA" id="ARBA00004123"/>
    </source>
</evidence>
<dbReference type="RefSeq" id="XP_010517900.1">
    <property type="nucleotide sequence ID" value="XM_010519598.1"/>
</dbReference>